<dbReference type="Proteomes" id="UP000219439">
    <property type="component" value="Unassembled WGS sequence"/>
</dbReference>
<feature type="transmembrane region" description="Helical" evidence="2">
    <location>
        <begin position="348"/>
        <end position="367"/>
    </location>
</feature>
<dbReference type="OrthoDB" id="7280060at2"/>
<feature type="transmembrane region" description="Helical" evidence="2">
    <location>
        <begin position="161"/>
        <end position="180"/>
    </location>
</feature>
<gene>
    <name evidence="3" type="ORF">SAMN06265368_4314</name>
</gene>
<evidence type="ECO:0000256" key="2">
    <source>
        <dbReference type="SAM" id="Phobius"/>
    </source>
</evidence>
<feature type="transmembrane region" description="Helical" evidence="2">
    <location>
        <begin position="24"/>
        <end position="41"/>
    </location>
</feature>
<feature type="transmembrane region" description="Helical" evidence="2">
    <location>
        <begin position="411"/>
        <end position="434"/>
    </location>
</feature>
<feature type="transmembrane region" description="Helical" evidence="2">
    <location>
        <begin position="200"/>
        <end position="222"/>
    </location>
</feature>
<evidence type="ECO:0000313" key="3">
    <source>
        <dbReference type="EMBL" id="SNZ21197.1"/>
    </source>
</evidence>
<feature type="transmembrane region" description="Helical" evidence="2">
    <location>
        <begin position="294"/>
        <end position="316"/>
    </location>
</feature>
<feature type="transmembrane region" description="Helical" evidence="2">
    <location>
        <begin position="379"/>
        <end position="399"/>
    </location>
</feature>
<sequence length="525" mass="60133">MTETTSTLLQKPSPFRLISNHRRFTHALLLAPILILLFDWFFHDQEIGLTVPAAFFALGIAVLLTGRNMHGNHKINSSVIIFFLLALLPAIEDLTPLSFLLAMIGLIILTFAANHASRKDPLSWLDAIWGFVWRIPLRLFQDLARLPRASRRKGKGINLRGLERTWLVPILFTLIFLAIFQSANPLLDQWLKSLDPGHWFQVSSLTHLLVWGFYLILIWPFLHLSRKLYRPATRQVKSQPSKIIEILKTYSLNDKSTLLSLALFNLLFILQNASDIHLLNNGYELPAGYSFSEFAHQGAYALIMATLLAAAFILAFDSSKASPKDSSKDSPEDGTEKSNDKPVLIRPLLYLWVTQTMLLVCFAMLRLKIYIDAYSLTYLRLWLLIWMALVLTGLVLILIKLLRKRSARWLINANIIATLVILYGASLTNFPLFIANHNIEAAKADPDKHLDARYLVELGPYALPALRNLESNPDYADVKRRLNWHGQHPANLSIWINGFEREIKREQANWRQWNFRRARLISDTE</sequence>
<proteinExistence type="predicted"/>
<feature type="compositionally biased region" description="Basic and acidic residues" evidence="1">
    <location>
        <begin position="322"/>
        <end position="339"/>
    </location>
</feature>
<dbReference type="Pfam" id="PF13687">
    <property type="entry name" value="DUF4153"/>
    <property type="match status" value="1"/>
</dbReference>
<name>A0A285PIW1_9HYPH</name>
<reference evidence="3 4" key="1">
    <citation type="submission" date="2017-09" db="EMBL/GenBank/DDBJ databases">
        <authorList>
            <person name="Ehlers B."/>
            <person name="Leendertz F.H."/>
        </authorList>
    </citation>
    <scope>NUCLEOTIDE SEQUENCE [LARGE SCALE GENOMIC DNA]</scope>
    <source>
        <strain evidence="3 4">DSM 18289</strain>
    </source>
</reference>
<dbReference type="InterPro" id="IPR025291">
    <property type="entry name" value="DUF4153"/>
</dbReference>
<keyword evidence="2" id="KW-1133">Transmembrane helix</keyword>
<feature type="transmembrane region" description="Helical" evidence="2">
    <location>
        <begin position="257"/>
        <end position="274"/>
    </location>
</feature>
<keyword evidence="4" id="KW-1185">Reference proteome</keyword>
<evidence type="ECO:0000313" key="4">
    <source>
        <dbReference type="Proteomes" id="UP000219439"/>
    </source>
</evidence>
<feature type="transmembrane region" description="Helical" evidence="2">
    <location>
        <begin position="97"/>
        <end position="116"/>
    </location>
</feature>
<dbReference type="RefSeq" id="WP_097155579.1">
    <property type="nucleotide sequence ID" value="NZ_OBEL01000007.1"/>
</dbReference>
<keyword evidence="2" id="KW-0472">Membrane</keyword>
<dbReference type="EMBL" id="OBEL01000007">
    <property type="protein sequence ID" value="SNZ21197.1"/>
    <property type="molecule type" value="Genomic_DNA"/>
</dbReference>
<accession>A0A285PIW1</accession>
<organism evidence="3 4">
    <name type="scientific">Cohaesibacter gelatinilyticus</name>
    <dbReference type="NCBI Taxonomy" id="372072"/>
    <lineage>
        <taxon>Bacteria</taxon>
        <taxon>Pseudomonadati</taxon>
        <taxon>Pseudomonadota</taxon>
        <taxon>Alphaproteobacteria</taxon>
        <taxon>Hyphomicrobiales</taxon>
        <taxon>Cohaesibacteraceae</taxon>
    </lineage>
</organism>
<evidence type="ECO:0000256" key="1">
    <source>
        <dbReference type="SAM" id="MobiDB-lite"/>
    </source>
</evidence>
<dbReference type="AlphaFoldDB" id="A0A285PIW1"/>
<feature type="region of interest" description="Disordered" evidence="1">
    <location>
        <begin position="320"/>
        <end position="339"/>
    </location>
</feature>
<feature type="transmembrane region" description="Helical" evidence="2">
    <location>
        <begin position="47"/>
        <end position="66"/>
    </location>
</feature>
<keyword evidence="2" id="KW-0812">Transmembrane</keyword>
<protein>
    <submittedName>
        <fullName evidence="3">Uncharacterized protein</fullName>
    </submittedName>
</protein>